<dbReference type="EMBL" id="CP141261">
    <property type="protein sequence ID" value="WRL65346.1"/>
    <property type="molecule type" value="Genomic_DNA"/>
</dbReference>
<sequence>MHLVIPSVGLELPLLGLTPRGGVIDPPLLTAGYWIEPYGAPVGSPEQADNTLYVAAHSAGDGDDGFDPLLTADHGAVALAAGDAVEVRTPDGTVTYTVERTQRYGKRALAGAAEVWEASPGRLVLITCFQRADGRTPTENLVVFAES</sequence>
<keyword evidence="1" id="KW-0378">Hydrolase</keyword>
<keyword evidence="3" id="KW-1185">Reference proteome</keyword>
<organism evidence="2 3">
    <name type="scientific">Blastococcus brunescens</name>
    <dbReference type="NCBI Taxonomy" id="1564165"/>
    <lineage>
        <taxon>Bacteria</taxon>
        <taxon>Bacillati</taxon>
        <taxon>Actinomycetota</taxon>
        <taxon>Actinomycetes</taxon>
        <taxon>Geodermatophilales</taxon>
        <taxon>Geodermatophilaceae</taxon>
        <taxon>Blastococcus</taxon>
    </lineage>
</organism>
<proteinExistence type="predicted"/>
<dbReference type="Gene3D" id="2.40.260.10">
    <property type="entry name" value="Sortase"/>
    <property type="match status" value="1"/>
</dbReference>
<reference evidence="2 3" key="1">
    <citation type="submission" date="2023-12" db="EMBL/GenBank/DDBJ databases">
        <title>Blastococcus brunescens sp. nov., an actonobacterium isolated from sandstone collected in sahara desert.</title>
        <authorList>
            <person name="Gtari M."/>
            <person name="Ghodhbane F."/>
        </authorList>
    </citation>
    <scope>NUCLEOTIDE SEQUENCE [LARGE SCALE GENOMIC DNA]</scope>
    <source>
        <strain evidence="2 3">BMG 8361</strain>
    </source>
</reference>
<dbReference type="RefSeq" id="WP_324276670.1">
    <property type="nucleotide sequence ID" value="NZ_CP141261.1"/>
</dbReference>
<dbReference type="InterPro" id="IPR005754">
    <property type="entry name" value="Sortase"/>
</dbReference>
<accession>A0ABZ1B5C1</accession>
<evidence type="ECO:0000256" key="1">
    <source>
        <dbReference type="ARBA" id="ARBA00022801"/>
    </source>
</evidence>
<protein>
    <submittedName>
        <fullName evidence="2">Class F sortase</fullName>
    </submittedName>
</protein>
<gene>
    <name evidence="2" type="ORF">U6N30_06815</name>
</gene>
<dbReference type="InterPro" id="IPR023365">
    <property type="entry name" value="Sortase_dom-sf"/>
</dbReference>
<evidence type="ECO:0000313" key="2">
    <source>
        <dbReference type="EMBL" id="WRL65346.1"/>
    </source>
</evidence>
<evidence type="ECO:0000313" key="3">
    <source>
        <dbReference type="Proteomes" id="UP001324287"/>
    </source>
</evidence>
<dbReference type="Pfam" id="PF04203">
    <property type="entry name" value="Sortase"/>
    <property type="match status" value="1"/>
</dbReference>
<dbReference type="CDD" id="cd05829">
    <property type="entry name" value="Sortase_F"/>
    <property type="match status" value="1"/>
</dbReference>
<name>A0ABZ1B5C1_9ACTN</name>
<dbReference type="Proteomes" id="UP001324287">
    <property type="component" value="Chromosome"/>
</dbReference>
<dbReference type="InterPro" id="IPR042001">
    <property type="entry name" value="Sortase_F"/>
</dbReference>
<dbReference type="SUPFAM" id="SSF63817">
    <property type="entry name" value="Sortase"/>
    <property type="match status" value="1"/>
</dbReference>